<dbReference type="InterPro" id="IPR001451">
    <property type="entry name" value="Hexapep"/>
</dbReference>
<dbReference type="EC" id="3.2.1.1" evidence="8"/>
<evidence type="ECO:0000259" key="9">
    <source>
        <dbReference type="SMART" id="SM00642"/>
    </source>
</evidence>
<dbReference type="GO" id="GO:0004556">
    <property type="term" value="F:alpha-amylase activity"/>
    <property type="evidence" value="ECO:0007669"/>
    <property type="project" value="UniProtKB-UniRule"/>
</dbReference>
<dbReference type="SUPFAM" id="SSF51011">
    <property type="entry name" value="Glycosyl hydrolase domain"/>
    <property type="match status" value="1"/>
</dbReference>
<evidence type="ECO:0000313" key="12">
    <source>
        <dbReference type="Proteomes" id="UP000199068"/>
    </source>
</evidence>
<evidence type="ECO:0000256" key="3">
    <source>
        <dbReference type="ARBA" id="ARBA00022679"/>
    </source>
</evidence>
<dbReference type="Gene3D" id="2.60.40.1180">
    <property type="entry name" value="Golgi alpha-mannosidase II"/>
    <property type="match status" value="1"/>
</dbReference>
<keyword evidence="4" id="KW-0677">Repeat</keyword>
<keyword evidence="6 8" id="KW-0326">Glycosidase</keyword>
<dbReference type="Gene3D" id="3.20.20.80">
    <property type="entry name" value="Glycosidases"/>
    <property type="match status" value="1"/>
</dbReference>
<proteinExistence type="inferred from homology"/>
<keyword evidence="5 8" id="KW-0378">Hydrolase</keyword>
<keyword evidence="8" id="KW-0119">Carbohydrate metabolism</keyword>
<dbReference type="RefSeq" id="WP_092724198.1">
    <property type="nucleotide sequence ID" value="NZ_FNGW01000002.1"/>
</dbReference>
<dbReference type="Proteomes" id="UP000199068">
    <property type="component" value="Unassembled WGS sequence"/>
</dbReference>
<dbReference type="AlphaFoldDB" id="A0A1G9KS56"/>
<dbReference type="FunFam" id="2.160.10.10:FF:000008">
    <property type="entry name" value="Maltose O-acetyltransferase"/>
    <property type="match status" value="1"/>
</dbReference>
<dbReference type="Pfam" id="PF00132">
    <property type="entry name" value="Hexapep"/>
    <property type="match status" value="1"/>
</dbReference>
<evidence type="ECO:0000256" key="6">
    <source>
        <dbReference type="ARBA" id="ARBA00023295"/>
    </source>
</evidence>
<dbReference type="FunFam" id="3.90.400.10:FF:000002">
    <property type="entry name" value="Sucrose isomerase"/>
    <property type="match status" value="1"/>
</dbReference>
<dbReference type="CDD" id="cd11333">
    <property type="entry name" value="AmyAc_SI_OligoGlu_DGase"/>
    <property type="match status" value="1"/>
</dbReference>
<feature type="domain" description="Glycosyl hydrolase family 13 catalytic" evidence="9">
    <location>
        <begin position="13"/>
        <end position="415"/>
    </location>
</feature>
<keyword evidence="3" id="KW-0808">Transferase</keyword>
<dbReference type="SUPFAM" id="SSF51161">
    <property type="entry name" value="Trimeric LpxA-like enzymes"/>
    <property type="match status" value="1"/>
</dbReference>
<evidence type="ECO:0000256" key="7">
    <source>
        <dbReference type="RuleBase" id="RU003615"/>
    </source>
</evidence>
<evidence type="ECO:0000256" key="1">
    <source>
        <dbReference type="ARBA" id="ARBA00007274"/>
    </source>
</evidence>
<dbReference type="SMART" id="SM00642">
    <property type="entry name" value="Aamy"/>
    <property type="match status" value="1"/>
</dbReference>
<dbReference type="InterPro" id="IPR011004">
    <property type="entry name" value="Trimer_LpxA-like_sf"/>
</dbReference>
<dbReference type="InterPro" id="IPR006047">
    <property type="entry name" value="GH13_cat_dom"/>
</dbReference>
<gene>
    <name evidence="11" type="ORF">SAMN04515677_102246</name>
</gene>
<comment type="catalytic activity">
    <reaction evidence="8">
        <text>Endohydrolysis of (1-&gt;4)-alpha-D-glucosidic linkages in polysaccharides containing three or more (1-&gt;4)-alpha-linked D-glucose units.</text>
        <dbReference type="EC" id="3.2.1.1"/>
    </reaction>
</comment>
<dbReference type="CDD" id="cd03357">
    <property type="entry name" value="LbH_MAT_GAT"/>
    <property type="match status" value="1"/>
</dbReference>
<evidence type="ECO:0000313" key="11">
    <source>
        <dbReference type="EMBL" id="SDL52307.1"/>
    </source>
</evidence>
<dbReference type="PROSITE" id="PS00101">
    <property type="entry name" value="HEXAPEP_TRANSFERASES"/>
    <property type="match status" value="1"/>
</dbReference>
<dbReference type="Pfam" id="PF00128">
    <property type="entry name" value="Alpha-amylase"/>
    <property type="match status" value="1"/>
</dbReference>
<keyword evidence="12" id="KW-1185">Reference proteome</keyword>
<dbReference type="EMBL" id="FNGW01000002">
    <property type="protein sequence ID" value="SDL52307.1"/>
    <property type="molecule type" value="Genomic_DNA"/>
</dbReference>
<dbReference type="PRINTS" id="PR00110">
    <property type="entry name" value="ALPHAAMYLASE"/>
</dbReference>
<evidence type="ECO:0000256" key="8">
    <source>
        <dbReference type="RuleBase" id="RU361134"/>
    </source>
</evidence>
<protein>
    <recommendedName>
        <fullName evidence="8">Alpha-amylase</fullName>
        <ecNumber evidence="8">3.2.1.1</ecNumber>
    </recommendedName>
</protein>
<dbReference type="InterPro" id="IPR017853">
    <property type="entry name" value="GH"/>
</dbReference>
<dbReference type="PANTHER" id="PTHR10357">
    <property type="entry name" value="ALPHA-AMYLASE FAMILY MEMBER"/>
    <property type="match status" value="1"/>
</dbReference>
<dbReference type="SUPFAM" id="SSF51445">
    <property type="entry name" value="(Trans)glycosidases"/>
    <property type="match status" value="1"/>
</dbReference>
<dbReference type="GO" id="GO:0009313">
    <property type="term" value="P:oligosaccharide catabolic process"/>
    <property type="evidence" value="ECO:0007669"/>
    <property type="project" value="TreeGrafter"/>
</dbReference>
<dbReference type="InterPro" id="IPR045857">
    <property type="entry name" value="O16G_dom_2"/>
</dbReference>
<organism evidence="11 12">
    <name type="scientific">Romboutsia lituseburensis DSM 797</name>
    <dbReference type="NCBI Taxonomy" id="1121325"/>
    <lineage>
        <taxon>Bacteria</taxon>
        <taxon>Bacillati</taxon>
        <taxon>Bacillota</taxon>
        <taxon>Clostridia</taxon>
        <taxon>Peptostreptococcales</taxon>
        <taxon>Peptostreptococcaceae</taxon>
        <taxon>Romboutsia</taxon>
    </lineage>
</organism>
<dbReference type="GO" id="GO:0016407">
    <property type="term" value="F:acetyltransferase activity"/>
    <property type="evidence" value="ECO:0007669"/>
    <property type="project" value="InterPro"/>
</dbReference>
<dbReference type="GO" id="GO:0043169">
    <property type="term" value="F:cation binding"/>
    <property type="evidence" value="ECO:0007669"/>
    <property type="project" value="InterPro"/>
</dbReference>
<dbReference type="PANTHER" id="PTHR10357:SF178">
    <property type="entry name" value="OLIGO-1,6-GLUCOSIDASE 3-RELATED"/>
    <property type="match status" value="1"/>
</dbReference>
<evidence type="ECO:0000256" key="4">
    <source>
        <dbReference type="ARBA" id="ARBA00022737"/>
    </source>
</evidence>
<dbReference type="Gene3D" id="2.160.10.10">
    <property type="entry name" value="Hexapeptide repeat proteins"/>
    <property type="match status" value="1"/>
</dbReference>
<comment type="similarity">
    <text evidence="1">Belongs to the transferase hexapeptide repeat family.</text>
</comment>
<dbReference type="SMART" id="SM01266">
    <property type="entry name" value="Mac"/>
    <property type="match status" value="1"/>
</dbReference>
<dbReference type="InterPro" id="IPR006046">
    <property type="entry name" value="Alpha_amylase"/>
</dbReference>
<feature type="domain" description="Maltose/galactoside acetyltransferase" evidence="10">
    <location>
        <begin position="561"/>
        <end position="618"/>
    </location>
</feature>
<dbReference type="InterPro" id="IPR013780">
    <property type="entry name" value="Glyco_hydro_b"/>
</dbReference>
<dbReference type="Gene3D" id="3.90.400.10">
    <property type="entry name" value="Oligo-1,6-glucosidase, Domain 2"/>
    <property type="match status" value="1"/>
</dbReference>
<sequence>MKKVWWKEAVGYQIYPRSFMDSNNDGIGDLQGIIQKLDYIKDLGIDVIWICPMYKSPNDDNGYDISDYKDIMSEFGKMSDFDELLKEVHKRGMRLIIDLVVNHTSDEHEWFIESKSSKDNPKRDWYIWKEGKNGLEPNNWESIFKGSAWEKDEFTKEYFLHIFSKKQPDLNWENEEVRKSIYEMINWWLDKGIDGFRVDAISHIKKEEGLLDMDNPNNLKYVPSFDKHMNVEGIQKYLKELKKETFDKYDIMTVGEANGVTTNDCNEWVGEEGGKFNMIFQFGHLSLWDYENQKSFDVLKYKREMNKWQEALHDKGWNALFIENHDQVRVVSNWGNDREYLVESAKSLGLSYFMQQGTPFIYQGQEIGMTNIELDSINDYDDIGTKNAYYEDIEKGISENYALKKVWMSSRDNSRTPMQWNNSKNGGFSESDKTWFKVNSNYIDINVEKQLDDRNSILNFYKEMIKIRKQNEALIYGKCNLLMRYDENIYAYERVLNDDTFIIMCNLSDNNSIYYQKEINIDYKNLILSTHEVKPHENTTKINLKPWESRVYKVKSIKRQQQKMIDGDLYIAFGDEGLEIFEERQYAKEVLFDYNSLRPSEVDERNKMLENLFGSAGKNFYIEPPFRCDYGYNIFWGEGSYANYNLTVLDCAKVNIGKNVLIGPNVNIFTAGHPVDPEIRASGLEFAMPITICDNVWIGGGSTINPGVSIGENSVIASGSIVTKDIPSNVVAAGNPCKVIRSINEEDKKRYFKGRSI</sequence>
<reference evidence="11 12" key="1">
    <citation type="submission" date="2016-10" db="EMBL/GenBank/DDBJ databases">
        <authorList>
            <person name="de Groot N.N."/>
        </authorList>
    </citation>
    <scope>NUCLEOTIDE SEQUENCE [LARGE SCALE GENOMIC DNA]</scope>
    <source>
        <strain evidence="11 12">DSM 797</strain>
    </source>
</reference>
<evidence type="ECO:0000256" key="5">
    <source>
        <dbReference type="ARBA" id="ARBA00022801"/>
    </source>
</evidence>
<evidence type="ECO:0000259" key="10">
    <source>
        <dbReference type="SMART" id="SM01266"/>
    </source>
</evidence>
<dbReference type="InterPro" id="IPR018357">
    <property type="entry name" value="Hexapep_transf_CS"/>
</dbReference>
<dbReference type="InterPro" id="IPR024688">
    <property type="entry name" value="Mac_dom"/>
</dbReference>
<dbReference type="Pfam" id="PF12464">
    <property type="entry name" value="Mac"/>
    <property type="match status" value="1"/>
</dbReference>
<accession>A0A1G9KS56</accession>
<name>A0A1G9KS56_9FIRM</name>
<dbReference type="FunFam" id="3.20.20.80:FF:000064">
    <property type="entry name" value="Oligo-1,6-glucosidase"/>
    <property type="match status" value="2"/>
</dbReference>
<evidence type="ECO:0000256" key="2">
    <source>
        <dbReference type="ARBA" id="ARBA00008061"/>
    </source>
</evidence>
<comment type="similarity">
    <text evidence="2 7">Belongs to the glycosyl hydrolase 13 family.</text>
</comment>
<dbReference type="STRING" id="1121325.SAMN04515677_102246"/>